<evidence type="ECO:0000313" key="7">
    <source>
        <dbReference type="Proteomes" id="UP000266841"/>
    </source>
</evidence>
<reference evidence="6 7" key="1">
    <citation type="journal article" date="2012" name="Genome Biol.">
        <title>Genome and low-iron response of an oceanic diatom adapted to chronic iron limitation.</title>
        <authorList>
            <person name="Lommer M."/>
            <person name="Specht M."/>
            <person name="Roy A.S."/>
            <person name="Kraemer L."/>
            <person name="Andreson R."/>
            <person name="Gutowska M.A."/>
            <person name="Wolf J."/>
            <person name="Bergner S.V."/>
            <person name="Schilhabel M.B."/>
            <person name="Klostermeier U.C."/>
            <person name="Beiko R.G."/>
            <person name="Rosenstiel P."/>
            <person name="Hippler M."/>
            <person name="Laroche J."/>
        </authorList>
    </citation>
    <scope>NUCLEOTIDE SEQUENCE [LARGE SCALE GENOMIC DNA]</scope>
    <source>
        <strain evidence="6 7">CCMP1005</strain>
    </source>
</reference>
<evidence type="ECO:0000313" key="6">
    <source>
        <dbReference type="EMBL" id="EJK63165.1"/>
    </source>
</evidence>
<evidence type="ECO:0000256" key="2">
    <source>
        <dbReference type="ARBA" id="ARBA00022737"/>
    </source>
</evidence>
<dbReference type="EMBL" id="AGNL01018396">
    <property type="protein sequence ID" value="EJK63165.1"/>
    <property type="molecule type" value="Genomic_DNA"/>
</dbReference>
<feature type="region of interest" description="Disordered" evidence="4">
    <location>
        <begin position="1160"/>
        <end position="1240"/>
    </location>
</feature>
<feature type="region of interest" description="Disordered" evidence="4">
    <location>
        <begin position="101"/>
        <end position="121"/>
    </location>
</feature>
<dbReference type="Gene3D" id="1.25.40.10">
    <property type="entry name" value="Tetratricopeptide repeat domain"/>
    <property type="match status" value="1"/>
</dbReference>
<dbReference type="GO" id="GO:0003729">
    <property type="term" value="F:mRNA binding"/>
    <property type="evidence" value="ECO:0007669"/>
    <property type="project" value="TreeGrafter"/>
</dbReference>
<evidence type="ECO:0000256" key="4">
    <source>
        <dbReference type="SAM" id="MobiDB-lite"/>
    </source>
</evidence>
<dbReference type="InterPro" id="IPR045243">
    <property type="entry name" value="Rna14-like"/>
</dbReference>
<feature type="region of interest" description="Disordered" evidence="4">
    <location>
        <begin position="1"/>
        <end position="57"/>
    </location>
</feature>
<dbReference type="InterPro" id="IPR011990">
    <property type="entry name" value="TPR-like_helical_dom_sf"/>
</dbReference>
<dbReference type="OrthoDB" id="26282at2759"/>
<feature type="compositionally biased region" description="Acidic residues" evidence="4">
    <location>
        <begin position="9"/>
        <end position="26"/>
    </location>
</feature>
<comment type="caution">
    <text evidence="6">The sequence shown here is derived from an EMBL/GenBank/DDBJ whole genome shotgun (WGS) entry which is preliminary data.</text>
</comment>
<dbReference type="InterPro" id="IPR008847">
    <property type="entry name" value="Suf"/>
</dbReference>
<dbReference type="Gene3D" id="1.25.40.1040">
    <property type="match status" value="1"/>
</dbReference>
<dbReference type="GO" id="GO:0031124">
    <property type="term" value="P:mRNA 3'-end processing"/>
    <property type="evidence" value="ECO:0007669"/>
    <property type="project" value="InterPro"/>
</dbReference>
<dbReference type="GO" id="GO:0005634">
    <property type="term" value="C:nucleus"/>
    <property type="evidence" value="ECO:0007669"/>
    <property type="project" value="UniProtKB-SubCell"/>
</dbReference>
<name>K0SCT5_THAOC</name>
<sequence>MSGEKLLLDDDEEQDMFGGEEEDVDVPMDAPQPSVKQEETAPPPSDPPEADGRTPAASVELQENGVVASSQSIPATDHHHAVQIEPHLTTSTQVHDTLLGLPTQLPQTSPFSHHNTGPSSDRLRNALARITNDPSRDVEAWQALITEAQSCYRQLLPSLFKLKINTDPDVELINRKLDWIESCYGAVLHQFPTATQYYVQLLEVLLRVSALTADEESQCGNAMGMMLNVSSRNTATHLSNLALTTPDQNVNLSPSAILLTDSMLRTNSSRVALCEERIKCAFRVCLGVNMDGTPALFGDMTADQAATINDATSIDGARTILGGLQCHSMDLWLLYIQKCTWNSSREASSLYAIPQPPPGYIPAQHQASVLHQQYEESLRAVYRQRMDHIKSGIVNSYETALSHGAGYAQSNHTIWKRYTNFVKTWTISVDYSTSLMNMAQFLPPTMPPQSITPPDDPAYMHTTSQKQLSQLRSIYQRGVTHPMTGLDQFWQEYEAFEKSHSESLGTVLVAEWLPKYQHARSVYLERNRVWSIQDLRSRGSLATPPVGFARGDSVKGASSGGVTVLSRKVGSEEESAVGKKMSDSEYIFQMDEERSILSHWRRRLGYERTNPERLANADFDSRVRSSYKEEASLFARHPEVWYEWSQWELLHGSTNPENGALRDSSIVAPMKLGNLNTGGNALRAVAVLSLGMQLLPDCALLALAQSEILERFIGMTQDDNLRSDGIENPAREVIECIKVLEDFVERSPTTLGFVLLQRMVRRHQGIDAARAVFARARRTLRVRAADLSGDDVKLSVDKTVEDVSNEGVSNGTGQRMVTNRVKACIGGSDNIVEENEDENKLKKQVGFITWHLYAAHATMEHRLSKKPQVAARVYELGLRNHRTFLSNPPYVLHYASLLLELNDEENLRSLLTRAVAACEEEDVSNTDTAALHRRREIQRPLWDMMIKFEAVFSSSSMSDASSDIASTEARRRRALYGPGQEDIILGGDGAPDEDEDRILGTGAQKASLNEQLIRVEGYDISSRIANGLGRMVDVLRVTGAIGNGELDTSSLDFSAAATASLSAAGTSSELWGDECAGGPSDVSYVKRLKFQRESRTRALTSSISKVGGAQVSTGGAGKLLTRERSNVGSGNNQANAIAIQNAPEWLRPLLSVLPPIPRFGRGASKPPPHLTEMTLSTLKSTPLPARPTSSATNGLSRKRGRLHANDGDSSDEENGNAGGGYSSHFRSRQRARLLNESTTS</sequence>
<dbReference type="PANTHER" id="PTHR19980:SF0">
    <property type="entry name" value="CLEAVAGE STIMULATION FACTOR SUBUNIT 3"/>
    <property type="match status" value="1"/>
</dbReference>
<feature type="domain" description="Suppressor of forked" evidence="5">
    <location>
        <begin position="463"/>
        <end position="781"/>
    </location>
</feature>
<feature type="compositionally biased region" description="Polar residues" evidence="4">
    <location>
        <begin position="109"/>
        <end position="119"/>
    </location>
</feature>
<proteinExistence type="predicted"/>
<organism evidence="6 7">
    <name type="scientific">Thalassiosira oceanica</name>
    <name type="common">Marine diatom</name>
    <dbReference type="NCBI Taxonomy" id="159749"/>
    <lineage>
        <taxon>Eukaryota</taxon>
        <taxon>Sar</taxon>
        <taxon>Stramenopiles</taxon>
        <taxon>Ochrophyta</taxon>
        <taxon>Bacillariophyta</taxon>
        <taxon>Coscinodiscophyceae</taxon>
        <taxon>Thalassiosirophycidae</taxon>
        <taxon>Thalassiosirales</taxon>
        <taxon>Thalassiosiraceae</taxon>
        <taxon>Thalassiosira</taxon>
    </lineage>
</organism>
<dbReference type="Proteomes" id="UP000266841">
    <property type="component" value="Unassembled WGS sequence"/>
</dbReference>
<protein>
    <recommendedName>
        <fullName evidence="5">Suppressor of forked domain-containing protein</fullName>
    </recommendedName>
</protein>
<dbReference type="AlphaFoldDB" id="K0SCT5"/>
<keyword evidence="3" id="KW-0539">Nucleus</keyword>
<evidence type="ECO:0000256" key="3">
    <source>
        <dbReference type="ARBA" id="ARBA00023242"/>
    </source>
</evidence>
<dbReference type="PANTHER" id="PTHR19980">
    <property type="entry name" value="RNA CLEAVAGE STIMULATION FACTOR"/>
    <property type="match status" value="1"/>
</dbReference>
<dbReference type="OMA" id="GVTHPMT"/>
<comment type="subcellular location">
    <subcellularLocation>
        <location evidence="1">Nucleus</location>
    </subcellularLocation>
</comment>
<dbReference type="SUPFAM" id="SSF48452">
    <property type="entry name" value="TPR-like"/>
    <property type="match status" value="3"/>
</dbReference>
<dbReference type="eggNOG" id="KOG1914">
    <property type="taxonomic scope" value="Eukaryota"/>
</dbReference>
<feature type="domain" description="Suppressor of forked" evidence="5">
    <location>
        <begin position="846"/>
        <end position="955"/>
    </location>
</feature>
<gene>
    <name evidence="6" type="ORF">THAOC_16196</name>
</gene>
<dbReference type="InterPro" id="IPR003107">
    <property type="entry name" value="HAT"/>
</dbReference>
<dbReference type="Pfam" id="PF05843">
    <property type="entry name" value="Suf"/>
    <property type="match status" value="2"/>
</dbReference>
<keyword evidence="2" id="KW-0677">Repeat</keyword>
<accession>K0SCT5</accession>
<evidence type="ECO:0000256" key="1">
    <source>
        <dbReference type="ARBA" id="ARBA00004123"/>
    </source>
</evidence>
<dbReference type="SMART" id="SM00386">
    <property type="entry name" value="HAT"/>
    <property type="match status" value="3"/>
</dbReference>
<evidence type="ECO:0000259" key="5">
    <source>
        <dbReference type="Pfam" id="PF05843"/>
    </source>
</evidence>
<keyword evidence="7" id="KW-1185">Reference proteome</keyword>